<dbReference type="EMBL" id="JBHSUS010000001">
    <property type="protein sequence ID" value="MFC6439572.1"/>
    <property type="molecule type" value="Genomic_DNA"/>
</dbReference>
<dbReference type="RefSeq" id="WP_165490682.1">
    <property type="nucleotide sequence ID" value="NZ_JBHSUS010000001.1"/>
</dbReference>
<protein>
    <submittedName>
        <fullName evidence="3">DUF2063 domain-containing protein</fullName>
    </submittedName>
</protein>
<dbReference type="Pfam" id="PF22106">
    <property type="entry name" value="NGO1945_C"/>
    <property type="match status" value="1"/>
</dbReference>
<reference evidence="4" key="1">
    <citation type="journal article" date="2019" name="Int. J. Syst. Evol. Microbiol.">
        <title>The Global Catalogue of Microorganisms (GCM) 10K type strain sequencing project: providing services to taxonomists for standard genome sequencing and annotation.</title>
        <authorList>
            <consortium name="The Broad Institute Genomics Platform"/>
            <consortium name="The Broad Institute Genome Sequencing Center for Infectious Disease"/>
            <person name="Wu L."/>
            <person name="Ma J."/>
        </authorList>
    </citation>
    <scope>NUCLEOTIDE SEQUENCE [LARGE SCALE GENOMIC DNA]</scope>
    <source>
        <strain evidence="4">CGMCC 1.16031</strain>
    </source>
</reference>
<comment type="caution">
    <text evidence="3">The sequence shown here is derived from an EMBL/GenBank/DDBJ whole genome shotgun (WGS) entry which is preliminary data.</text>
</comment>
<dbReference type="Gene3D" id="3.90.930.50">
    <property type="match status" value="1"/>
</dbReference>
<proteinExistence type="predicted"/>
<accession>A0ABW1XJM9</accession>
<feature type="domain" description="Putative DNA-binding" evidence="1">
    <location>
        <begin position="7"/>
        <end position="92"/>
    </location>
</feature>
<feature type="domain" description="NGO1945-like C-terminal" evidence="2">
    <location>
        <begin position="141"/>
        <end position="218"/>
    </location>
</feature>
<dbReference type="InterPro" id="IPR054098">
    <property type="entry name" value="NGO1945-like_C"/>
</dbReference>
<evidence type="ECO:0000259" key="2">
    <source>
        <dbReference type="Pfam" id="PF22106"/>
    </source>
</evidence>
<dbReference type="InterPro" id="IPR018640">
    <property type="entry name" value="DUF2063"/>
</dbReference>
<keyword evidence="4" id="KW-1185">Reference proteome</keyword>
<name>A0ABW1XJM9_9ALTE</name>
<dbReference type="InterPro" id="IPR044922">
    <property type="entry name" value="DUF2063_N_sf"/>
</dbReference>
<dbReference type="Gene3D" id="1.10.150.690">
    <property type="entry name" value="DUF2063"/>
    <property type="match status" value="1"/>
</dbReference>
<evidence type="ECO:0000313" key="3">
    <source>
        <dbReference type="EMBL" id="MFC6439572.1"/>
    </source>
</evidence>
<dbReference type="Proteomes" id="UP001596364">
    <property type="component" value="Unassembled WGS sequence"/>
</dbReference>
<organism evidence="3 4">
    <name type="scientific">Pseudobowmanella zhangzhouensis</name>
    <dbReference type="NCBI Taxonomy" id="1537679"/>
    <lineage>
        <taxon>Bacteria</taxon>
        <taxon>Pseudomonadati</taxon>
        <taxon>Pseudomonadota</taxon>
        <taxon>Gammaproteobacteria</taxon>
        <taxon>Alteromonadales</taxon>
        <taxon>Alteromonadaceae</taxon>
    </lineage>
</organism>
<dbReference type="Pfam" id="PF09836">
    <property type="entry name" value="DUF2063"/>
    <property type="match status" value="1"/>
</dbReference>
<sequence length="250" mass="29054">MAELFKLQREFSQRIRTPEQYPQDTWVEPRRMKIYQELFYNNIKSFLDNGFPVLSQCLGEGKWSALVRDFIREHHCESPHFIHIAGEFVTYLAESHDGNELPEYATELAHYEWQELEISVRKGEAHIELGTLQLSDSVWLSPLANLLQYTYPVHVISPENQADIQPQQTQILIFRDESDEVQFVVVSPLSMLLLHLIHQSPGIQLSQLIEQVQGYVDSDAIADRALFEQQCIEAVQGFFTQTVIQRIRPQ</sequence>
<evidence type="ECO:0000259" key="1">
    <source>
        <dbReference type="Pfam" id="PF09836"/>
    </source>
</evidence>
<gene>
    <name evidence="3" type="ORF">ACFP85_05335</name>
</gene>
<evidence type="ECO:0000313" key="4">
    <source>
        <dbReference type="Proteomes" id="UP001596364"/>
    </source>
</evidence>